<keyword evidence="2" id="KW-1185">Reference proteome</keyword>
<evidence type="ECO:0000313" key="1">
    <source>
        <dbReference type="EMBL" id="CDP20624.1"/>
    </source>
</evidence>
<name>A0A068VJ55_COFCA</name>
<gene>
    <name evidence="1" type="ORF">GSCOC_T00010605001</name>
</gene>
<protein>
    <submittedName>
        <fullName evidence="1">DH200=94 genomic scaffold, scaffold_1448</fullName>
    </submittedName>
</protein>
<evidence type="ECO:0000313" key="2">
    <source>
        <dbReference type="Proteomes" id="UP000295252"/>
    </source>
</evidence>
<dbReference type="AlphaFoldDB" id="A0A068VJ55"/>
<dbReference type="EMBL" id="HG740532">
    <property type="protein sequence ID" value="CDP20624.1"/>
    <property type="molecule type" value="Genomic_DNA"/>
</dbReference>
<sequence>MISTIHSNFREELKLLREVALPYWKGLLRRLDQCYILDKIWFPVCVSHSNTLIWDNFVGSRNIHARCSACFVLRMTKSLMTSMVL</sequence>
<accession>A0A068VJ55</accession>
<proteinExistence type="predicted"/>
<dbReference type="InParanoid" id="A0A068VJ55"/>
<dbReference type="Gramene" id="CDP20624">
    <property type="protein sequence ID" value="CDP20624"/>
    <property type="gene ID" value="GSCOC_T00010605001"/>
</dbReference>
<dbReference type="Proteomes" id="UP000295252">
    <property type="component" value="Unassembled WGS sequence"/>
</dbReference>
<organism evidence="1 2">
    <name type="scientific">Coffea canephora</name>
    <name type="common">Robusta coffee</name>
    <dbReference type="NCBI Taxonomy" id="49390"/>
    <lineage>
        <taxon>Eukaryota</taxon>
        <taxon>Viridiplantae</taxon>
        <taxon>Streptophyta</taxon>
        <taxon>Embryophyta</taxon>
        <taxon>Tracheophyta</taxon>
        <taxon>Spermatophyta</taxon>
        <taxon>Magnoliopsida</taxon>
        <taxon>eudicotyledons</taxon>
        <taxon>Gunneridae</taxon>
        <taxon>Pentapetalae</taxon>
        <taxon>asterids</taxon>
        <taxon>lamiids</taxon>
        <taxon>Gentianales</taxon>
        <taxon>Rubiaceae</taxon>
        <taxon>Ixoroideae</taxon>
        <taxon>Gardenieae complex</taxon>
        <taxon>Bertiereae - Coffeeae clade</taxon>
        <taxon>Coffeeae</taxon>
        <taxon>Coffea</taxon>
    </lineage>
</organism>
<reference evidence="2" key="1">
    <citation type="journal article" date="2014" name="Science">
        <title>The coffee genome provides insight into the convergent evolution of caffeine biosynthesis.</title>
        <authorList>
            <person name="Denoeud F."/>
            <person name="Carretero-Paulet L."/>
            <person name="Dereeper A."/>
            <person name="Droc G."/>
            <person name="Guyot R."/>
            <person name="Pietrella M."/>
            <person name="Zheng C."/>
            <person name="Alberti A."/>
            <person name="Anthony F."/>
            <person name="Aprea G."/>
            <person name="Aury J.M."/>
            <person name="Bento P."/>
            <person name="Bernard M."/>
            <person name="Bocs S."/>
            <person name="Campa C."/>
            <person name="Cenci A."/>
            <person name="Combes M.C."/>
            <person name="Crouzillat D."/>
            <person name="Da Silva C."/>
            <person name="Daddiego L."/>
            <person name="De Bellis F."/>
            <person name="Dussert S."/>
            <person name="Garsmeur O."/>
            <person name="Gayraud T."/>
            <person name="Guignon V."/>
            <person name="Jahn K."/>
            <person name="Jamilloux V."/>
            <person name="Joet T."/>
            <person name="Labadie K."/>
            <person name="Lan T."/>
            <person name="Leclercq J."/>
            <person name="Lepelley M."/>
            <person name="Leroy T."/>
            <person name="Li L.T."/>
            <person name="Librado P."/>
            <person name="Lopez L."/>
            <person name="Munoz A."/>
            <person name="Noel B."/>
            <person name="Pallavicini A."/>
            <person name="Perrotta G."/>
            <person name="Poncet V."/>
            <person name="Pot D."/>
            <person name="Priyono X."/>
            <person name="Rigoreau M."/>
            <person name="Rouard M."/>
            <person name="Rozas J."/>
            <person name="Tranchant-Dubreuil C."/>
            <person name="VanBuren R."/>
            <person name="Zhang Q."/>
            <person name="Andrade A.C."/>
            <person name="Argout X."/>
            <person name="Bertrand B."/>
            <person name="de Kochko A."/>
            <person name="Graziosi G."/>
            <person name="Henry R.J."/>
            <person name="Jayarama X."/>
            <person name="Ming R."/>
            <person name="Nagai C."/>
            <person name="Rounsley S."/>
            <person name="Sankoff D."/>
            <person name="Giuliano G."/>
            <person name="Albert V.A."/>
            <person name="Wincker P."/>
            <person name="Lashermes P."/>
        </authorList>
    </citation>
    <scope>NUCLEOTIDE SEQUENCE [LARGE SCALE GENOMIC DNA]</scope>
    <source>
        <strain evidence="2">cv. DH200-94</strain>
    </source>
</reference>